<gene>
    <name evidence="2" type="ORF">KAM382_42890</name>
</gene>
<dbReference type="EMBL" id="BPOP01000084">
    <property type="protein sequence ID" value="GJB94228.1"/>
    <property type="molecule type" value="Genomic_DNA"/>
</dbReference>
<evidence type="ECO:0000256" key="1">
    <source>
        <dbReference type="SAM" id="MobiDB-lite"/>
    </source>
</evidence>
<sequence>MLVRQQAHQGGILLGEEGGEQGDAEPLPGGGHQHQLGIALQDHVGFVERFAAQTQPVTGHQLFGKEQQVVLLQCLTRAGRAPPGQVVGRGVEPHLDGGEPFDHEISLLGAHAANGEIRLLIGDVAHADGGQQLEADAGVALAQQGERGQHEALGQGIRGGDAKLPFQLPQARGAHHGQGRLRHGLGLGQQRFPQGAGAIVSGGADKQLGPQLLLEQGDPSPDGGLIHPELESGLPQAAPPCQGQEEAGIVPVDHACSSLKQNARLAPQY</sequence>
<feature type="region of interest" description="Disordered" evidence="1">
    <location>
        <begin position="214"/>
        <end position="243"/>
    </location>
</feature>
<organism evidence="2 3">
    <name type="scientific">Aeromonas caviae</name>
    <name type="common">Aeromonas punctata</name>
    <dbReference type="NCBI Taxonomy" id="648"/>
    <lineage>
        <taxon>Bacteria</taxon>
        <taxon>Pseudomonadati</taxon>
        <taxon>Pseudomonadota</taxon>
        <taxon>Gammaproteobacteria</taxon>
        <taxon>Aeromonadales</taxon>
        <taxon>Aeromonadaceae</taxon>
        <taxon>Aeromonas</taxon>
    </lineage>
</organism>
<evidence type="ECO:0000313" key="2">
    <source>
        <dbReference type="EMBL" id="GJB94228.1"/>
    </source>
</evidence>
<dbReference type="Proteomes" id="UP000737420">
    <property type="component" value="Unassembled WGS sequence"/>
</dbReference>
<evidence type="ECO:0000313" key="3">
    <source>
        <dbReference type="Proteomes" id="UP000737420"/>
    </source>
</evidence>
<accession>A0ABD0BD91</accession>
<name>A0ABD0BD91_AERCA</name>
<proteinExistence type="predicted"/>
<dbReference type="AlphaFoldDB" id="A0ABD0BD91"/>
<protein>
    <submittedName>
        <fullName evidence="2">Uncharacterized protein</fullName>
    </submittedName>
</protein>
<comment type="caution">
    <text evidence="2">The sequence shown here is derived from an EMBL/GenBank/DDBJ whole genome shotgun (WGS) entry which is preliminary data.</text>
</comment>
<feature type="region of interest" description="Disordered" evidence="1">
    <location>
        <begin position="1"/>
        <end position="30"/>
    </location>
</feature>
<reference evidence="2 3" key="1">
    <citation type="submission" date="2021-07" db="EMBL/GenBank/DDBJ databases">
        <title>Draft genome sequence of carbapenem-resistant Aeromonas spp. in Japan.</title>
        <authorList>
            <person name="Maehana S."/>
            <person name="Suzuki M."/>
            <person name="Kitasato H."/>
        </authorList>
    </citation>
    <scope>NUCLEOTIDE SEQUENCE [LARGE SCALE GENOMIC DNA]</scope>
    <source>
        <strain evidence="2 3">KAM382</strain>
    </source>
</reference>